<dbReference type="GO" id="GO:0032153">
    <property type="term" value="C:cell division site"/>
    <property type="evidence" value="ECO:0007669"/>
    <property type="project" value="UniProtKB-UniRule"/>
</dbReference>
<reference evidence="9 10" key="1">
    <citation type="submission" date="2020-08" db="EMBL/GenBank/DDBJ databases">
        <title>Genomic Encyclopedia of Type Strains, Phase IV (KMG-IV): sequencing the most valuable type-strain genomes for metagenomic binning, comparative biology and taxonomic classification.</title>
        <authorList>
            <person name="Goeker M."/>
        </authorList>
    </citation>
    <scope>NUCLEOTIDE SEQUENCE [LARGE SCALE GENOMIC DNA]</scope>
    <source>
        <strain evidence="9 10">DSM 101791</strain>
    </source>
</reference>
<evidence type="ECO:0000256" key="5">
    <source>
        <dbReference type="NCBIfam" id="TIGR00065"/>
    </source>
</evidence>
<dbReference type="InterPro" id="IPR045061">
    <property type="entry name" value="FtsZ/CetZ"/>
</dbReference>
<comment type="function">
    <text evidence="4 6">Essential cell division protein that forms a contractile ring structure (Z ring) at the future cell division site. The regulation of the ring assembly controls the timing and the location of cell division. One of the functions of the FtsZ ring is to recruit other cell division proteins to the septum to produce a new cell wall between the dividing cells. Binds GTP and shows GTPase activity.</text>
</comment>
<dbReference type="InterPro" id="IPR037103">
    <property type="entry name" value="Tubulin/FtsZ-like_C"/>
</dbReference>
<name>A0A7W8GGX5_9DEIO</name>
<comment type="subcellular location">
    <subcellularLocation>
        <location evidence="4">Cytoplasm</location>
    </subcellularLocation>
    <text evidence="4">Assembles at midcell at the inner surface of the cytoplasmic membrane.</text>
</comment>
<evidence type="ECO:0000256" key="1">
    <source>
        <dbReference type="ARBA" id="ARBA00009690"/>
    </source>
</evidence>
<keyword evidence="4 6" id="KW-0132">Cell division</keyword>
<feature type="binding site" evidence="4">
    <location>
        <begin position="117"/>
        <end position="119"/>
    </location>
    <ligand>
        <name>GTP</name>
        <dbReference type="ChEBI" id="CHEBI:37565"/>
    </ligand>
</feature>
<keyword evidence="10" id="KW-1185">Reference proteome</keyword>
<dbReference type="PRINTS" id="PR00423">
    <property type="entry name" value="CELLDVISFTSZ"/>
</dbReference>
<evidence type="ECO:0000313" key="10">
    <source>
        <dbReference type="Proteomes" id="UP000525389"/>
    </source>
</evidence>
<evidence type="ECO:0000259" key="7">
    <source>
        <dbReference type="SMART" id="SM00864"/>
    </source>
</evidence>
<organism evidence="9 10">
    <name type="scientific">Deinococcus budaensis</name>
    <dbReference type="NCBI Taxonomy" id="1665626"/>
    <lineage>
        <taxon>Bacteria</taxon>
        <taxon>Thermotogati</taxon>
        <taxon>Deinococcota</taxon>
        <taxon>Deinococci</taxon>
        <taxon>Deinococcales</taxon>
        <taxon>Deinococcaceae</taxon>
        <taxon>Deinococcus</taxon>
    </lineage>
</organism>
<dbReference type="PANTHER" id="PTHR30314:SF3">
    <property type="entry name" value="MITOCHONDRIAL DIVISION PROTEIN FSZA"/>
    <property type="match status" value="1"/>
</dbReference>
<dbReference type="GO" id="GO:0003924">
    <property type="term" value="F:GTPase activity"/>
    <property type="evidence" value="ECO:0007669"/>
    <property type="project" value="UniProtKB-UniRule"/>
</dbReference>
<gene>
    <name evidence="4" type="primary">ftsZ</name>
    <name evidence="9" type="ORF">HNQ09_002909</name>
</gene>
<dbReference type="Pfam" id="PF00091">
    <property type="entry name" value="Tubulin"/>
    <property type="match status" value="1"/>
</dbReference>
<evidence type="ECO:0000259" key="8">
    <source>
        <dbReference type="SMART" id="SM00865"/>
    </source>
</evidence>
<dbReference type="CDD" id="cd02201">
    <property type="entry name" value="FtsZ_type1"/>
    <property type="match status" value="1"/>
</dbReference>
<feature type="binding site" evidence="4">
    <location>
        <position position="196"/>
    </location>
    <ligand>
        <name>GTP</name>
        <dbReference type="ChEBI" id="CHEBI:37565"/>
    </ligand>
</feature>
<dbReference type="Gene3D" id="3.40.50.1440">
    <property type="entry name" value="Tubulin/FtsZ, GTPase domain"/>
    <property type="match status" value="1"/>
</dbReference>
<comment type="subunit">
    <text evidence="4">Homodimer. Polymerizes to form a dynamic ring structure in a strictly GTP-dependent manner. Interacts directly with several other division proteins.</text>
</comment>
<keyword evidence="4 6" id="KW-0131">Cell cycle</keyword>
<dbReference type="AlphaFoldDB" id="A0A7W8GGX5"/>
<dbReference type="FunFam" id="3.40.50.1440:FF:000001">
    <property type="entry name" value="Cell division protein FtsZ"/>
    <property type="match status" value="1"/>
</dbReference>
<dbReference type="InterPro" id="IPR003008">
    <property type="entry name" value="Tubulin_FtsZ_GTPase"/>
</dbReference>
<feature type="binding site" evidence="4">
    <location>
        <begin position="30"/>
        <end position="34"/>
    </location>
    <ligand>
        <name>GTP</name>
        <dbReference type="ChEBI" id="CHEBI:37565"/>
    </ligand>
</feature>
<dbReference type="GO" id="GO:0005737">
    <property type="term" value="C:cytoplasm"/>
    <property type="evidence" value="ECO:0007669"/>
    <property type="project" value="UniProtKB-SubCell"/>
</dbReference>
<dbReference type="Pfam" id="PF12327">
    <property type="entry name" value="FtsZ_C"/>
    <property type="match status" value="1"/>
</dbReference>
<dbReference type="InterPro" id="IPR008280">
    <property type="entry name" value="Tub_FtsZ_C"/>
</dbReference>
<evidence type="ECO:0000256" key="4">
    <source>
        <dbReference type="HAMAP-Rule" id="MF_00909"/>
    </source>
</evidence>
<dbReference type="PROSITE" id="PS01134">
    <property type="entry name" value="FTSZ_1"/>
    <property type="match status" value="1"/>
</dbReference>
<keyword evidence="2 4" id="KW-0547">Nucleotide-binding</keyword>
<evidence type="ECO:0000313" key="9">
    <source>
        <dbReference type="EMBL" id="MBB5235452.1"/>
    </source>
</evidence>
<dbReference type="InterPro" id="IPR020805">
    <property type="entry name" value="Cell_div_FtsZ_CS"/>
</dbReference>
<dbReference type="InterPro" id="IPR018316">
    <property type="entry name" value="Tubulin/FtsZ_2-layer-sand-dom"/>
</dbReference>
<dbReference type="InterPro" id="IPR024757">
    <property type="entry name" value="FtsZ_C"/>
</dbReference>
<comment type="caution">
    <text evidence="9">The sequence shown here is derived from an EMBL/GenBank/DDBJ whole genome shotgun (WGS) entry which is preliminary data.</text>
</comment>
<dbReference type="GO" id="GO:0043093">
    <property type="term" value="P:FtsZ-dependent cytokinesis"/>
    <property type="evidence" value="ECO:0007669"/>
    <property type="project" value="UniProtKB-UniRule"/>
</dbReference>
<feature type="binding site" evidence="4">
    <location>
        <position position="152"/>
    </location>
    <ligand>
        <name>GTP</name>
        <dbReference type="ChEBI" id="CHEBI:37565"/>
    </ligand>
</feature>
<dbReference type="SUPFAM" id="SSF55307">
    <property type="entry name" value="Tubulin C-terminal domain-like"/>
    <property type="match status" value="1"/>
</dbReference>
<evidence type="ECO:0000256" key="2">
    <source>
        <dbReference type="ARBA" id="ARBA00022741"/>
    </source>
</evidence>
<accession>A0A7W8GGX5</accession>
<dbReference type="SUPFAM" id="SSF52490">
    <property type="entry name" value="Tubulin nucleotide-binding domain-like"/>
    <property type="match status" value="1"/>
</dbReference>
<dbReference type="InterPro" id="IPR000158">
    <property type="entry name" value="Cell_div_FtsZ"/>
</dbReference>
<feature type="domain" description="Tubulin/FtsZ 2-layer sandwich" evidence="8">
    <location>
        <begin position="216"/>
        <end position="334"/>
    </location>
</feature>
<dbReference type="SMART" id="SM00864">
    <property type="entry name" value="Tubulin"/>
    <property type="match status" value="1"/>
</dbReference>
<dbReference type="NCBIfam" id="TIGR00065">
    <property type="entry name" value="ftsZ"/>
    <property type="match status" value="1"/>
</dbReference>
<keyword evidence="3 4" id="KW-0342">GTP-binding</keyword>
<dbReference type="EMBL" id="JACHFN010000012">
    <property type="protein sequence ID" value="MBB5235452.1"/>
    <property type="molecule type" value="Genomic_DNA"/>
</dbReference>
<evidence type="ECO:0000256" key="6">
    <source>
        <dbReference type="RuleBase" id="RU000631"/>
    </source>
</evidence>
<dbReference type="SMART" id="SM00865">
    <property type="entry name" value="Tubulin_C"/>
    <property type="match status" value="1"/>
</dbReference>
<dbReference type="PROSITE" id="PS01135">
    <property type="entry name" value="FTSZ_2"/>
    <property type="match status" value="1"/>
</dbReference>
<dbReference type="Gene3D" id="3.30.1330.20">
    <property type="entry name" value="Tubulin/FtsZ, C-terminal domain"/>
    <property type="match status" value="1"/>
</dbReference>
<dbReference type="GO" id="GO:0051258">
    <property type="term" value="P:protein polymerization"/>
    <property type="evidence" value="ECO:0007669"/>
    <property type="project" value="UniProtKB-UniRule"/>
</dbReference>
<protein>
    <recommendedName>
        <fullName evidence="4 5">Cell division protein FtsZ</fullName>
    </recommendedName>
</protein>
<dbReference type="PANTHER" id="PTHR30314">
    <property type="entry name" value="CELL DIVISION PROTEIN FTSZ-RELATED"/>
    <property type="match status" value="1"/>
</dbReference>
<feature type="domain" description="Tubulin/FtsZ GTPase" evidence="7">
    <location>
        <begin position="22"/>
        <end position="214"/>
    </location>
</feature>
<evidence type="ECO:0000256" key="3">
    <source>
        <dbReference type="ARBA" id="ARBA00023134"/>
    </source>
</evidence>
<dbReference type="HAMAP" id="MF_00909">
    <property type="entry name" value="FtsZ"/>
    <property type="match status" value="1"/>
</dbReference>
<sequence length="378" mass="40031">MTAADTEGGPLFTEGDKMQAARIRVIGLGGAGNNAVNRMIESGLEGVEFVAGNTDAQVLAKSHAEVRIQLGDRLTRGLGAGADPEVGEKAALEDRERIKEYLDGTDMLFITAGMGGGTGTGSAPVVAEIAREMGILTVAIVTRPFKFEGPKRQRVAEEGIAKLTERVDGMIVVNNEKLLTAVDKKVSFREAFLIADRVLYYGVKGISDVINVEGMINLDFADVRNMLSNSGTVLMGIGAGRGEKVAEEAAMSAIHSPLLERGIEGARRILINVTGSFDLSMTDANEIVEKIREATGFEDPDILFGITPDEAAGDEVRVTVIATGFGEGTFPAALGLGKPGSRGTSLDTIVRPVRGQSGSSYDPKDYDIPAFLRNVGRE</sequence>
<dbReference type="Proteomes" id="UP000525389">
    <property type="component" value="Unassembled WGS sequence"/>
</dbReference>
<comment type="similarity">
    <text evidence="1 4 6">Belongs to the FtsZ family.</text>
</comment>
<proteinExistence type="inferred from homology"/>
<keyword evidence="4" id="KW-0963">Cytoplasm</keyword>
<feature type="binding site" evidence="4">
    <location>
        <position position="148"/>
    </location>
    <ligand>
        <name>GTP</name>
        <dbReference type="ChEBI" id="CHEBI:37565"/>
    </ligand>
</feature>
<keyword evidence="4 6" id="KW-0717">Septation</keyword>
<dbReference type="GO" id="GO:0005525">
    <property type="term" value="F:GTP binding"/>
    <property type="evidence" value="ECO:0007669"/>
    <property type="project" value="UniProtKB-UniRule"/>
</dbReference>
<dbReference type="InterPro" id="IPR036525">
    <property type="entry name" value="Tubulin/FtsZ_GTPase_sf"/>
</dbReference>
<dbReference type="GO" id="GO:0000917">
    <property type="term" value="P:division septum assembly"/>
    <property type="evidence" value="ECO:0007669"/>
    <property type="project" value="UniProtKB-KW"/>
</dbReference>